<name>G8Y218_PICSO</name>
<keyword evidence="3" id="KW-1185">Reference proteome</keyword>
<dbReference type="HOGENOM" id="CLU_451349_0_0_1"/>
<dbReference type="CDD" id="cd09917">
    <property type="entry name" value="F-box_SF"/>
    <property type="match status" value="1"/>
</dbReference>
<dbReference type="AlphaFoldDB" id="G8Y218"/>
<evidence type="ECO:0000259" key="1">
    <source>
        <dbReference type="PROSITE" id="PS50181"/>
    </source>
</evidence>
<reference evidence="2 3" key="1">
    <citation type="journal article" date="2012" name="G3 (Bethesda)">
        <title>Pichia sorbitophila, an interspecies yeast hybrid reveals early steps of genome resolution following polyploidization.</title>
        <authorList>
            <person name="Leh Louis V."/>
            <person name="Despons L."/>
            <person name="Friedrich A."/>
            <person name="Martin T."/>
            <person name="Durrens P."/>
            <person name="Casaregola S."/>
            <person name="Neuveglise C."/>
            <person name="Fairhead C."/>
            <person name="Marck C."/>
            <person name="Cruz J.A."/>
            <person name="Straub M.L."/>
            <person name="Kugler V."/>
            <person name="Sacerdot C."/>
            <person name="Uzunov Z."/>
            <person name="Thierry A."/>
            <person name="Weiss S."/>
            <person name="Bleykasten C."/>
            <person name="De Montigny J."/>
            <person name="Jacques N."/>
            <person name="Jung P."/>
            <person name="Lemaire M."/>
            <person name="Mallet S."/>
            <person name="Morel G."/>
            <person name="Richard G.F."/>
            <person name="Sarkar A."/>
            <person name="Savel G."/>
            <person name="Schacherer J."/>
            <person name="Seret M.L."/>
            <person name="Talla E."/>
            <person name="Samson G."/>
            <person name="Jubin C."/>
            <person name="Poulain J."/>
            <person name="Vacherie B."/>
            <person name="Barbe V."/>
            <person name="Pelletier E."/>
            <person name="Sherman D.J."/>
            <person name="Westhof E."/>
            <person name="Weissenbach J."/>
            <person name="Baret P.V."/>
            <person name="Wincker P."/>
            <person name="Gaillardin C."/>
            <person name="Dujon B."/>
            <person name="Souciet J.L."/>
        </authorList>
    </citation>
    <scope>NUCLEOTIDE SEQUENCE [LARGE SCALE GENOMIC DNA]</scope>
    <source>
        <strain evidence="3">ATCC MYA-4447 / BCRC 22081 / CBS 7064 / NBRC 10061 / NRRL Y-12695</strain>
    </source>
</reference>
<organism evidence="2 3">
    <name type="scientific">Pichia sorbitophila (strain ATCC MYA-4447 / BCRC 22081 / CBS 7064 / NBRC 10061 / NRRL Y-12695)</name>
    <name type="common">Hybrid yeast</name>
    <dbReference type="NCBI Taxonomy" id="559304"/>
    <lineage>
        <taxon>Eukaryota</taxon>
        <taxon>Fungi</taxon>
        <taxon>Dikarya</taxon>
        <taxon>Ascomycota</taxon>
        <taxon>Saccharomycotina</taxon>
        <taxon>Pichiomycetes</taxon>
        <taxon>Debaryomycetaceae</taxon>
        <taxon>Millerozyma</taxon>
    </lineage>
</organism>
<sequence>MERLPEEVVERLLEYVDKKDVIALGRTNSVLRRKVNEKIYRQIMIVDLSDEERRSLRVKGFTVMAAANIGKFVAGLSAATFQHIRKVVILSQSTVQEWDYSAIFRKFFEQWKRVRVPIRFVNLDINSLRRMESLNGYIREGSTHYIEDEEENEISGQLGDEAHAMVNLTNWMIFDLQELNELPPSRSLEELSVFEESHFLSKPQYTLSKNSFRLVHNLRALFLCSPEATSTFIDTFQGRTKLRLEKLSVTSVHSFKNSTPLTYPTLNSIVDLSRLQEFEFKANCSYNSCETQCIINFFRGWFASTRETLPLKKLSLINYKSHSSVNNLTQFNYTLENVLFSPCISNLQYLYLNINDLARTGVNEGLDFSFHTFLKGLAYLPDLKTLVIPDFLNEWIIHLPRFFNTDISTFNLLVNQCNCAGCNATRERFNIDSRLHAESVSGESQDATASSRSNTKKIDTTVEANLKYFHHIISRFKRQLRFLNRNLYTINSVLNYEERPLLSYSGLDEYVALFLHSCLLKFVQNLKLSCPQIEKLNLGGIYLNTSTLLNN</sequence>
<dbReference type="OMA" id="DCILQFF"/>
<dbReference type="InterPro" id="IPR001810">
    <property type="entry name" value="F-box_dom"/>
</dbReference>
<evidence type="ECO:0000313" key="2">
    <source>
        <dbReference type="EMBL" id="CCE86871.1"/>
    </source>
</evidence>
<dbReference type="InParanoid" id="G8Y218"/>
<gene>
    <name evidence="2" type="primary">Piso0_005388</name>
    <name evidence="2" type="ORF">GNLVRS01_PISO0N14049g</name>
</gene>
<accession>G8Y218</accession>
<proteinExistence type="predicted"/>
<dbReference type="OrthoDB" id="2564148at2759"/>
<feature type="domain" description="F-box" evidence="1">
    <location>
        <begin position="1"/>
        <end position="43"/>
    </location>
</feature>
<dbReference type="Proteomes" id="UP000005222">
    <property type="component" value="Chromosome N"/>
</dbReference>
<protein>
    <submittedName>
        <fullName evidence="2">Piso0_005388 protein</fullName>
    </submittedName>
</protein>
<evidence type="ECO:0000313" key="3">
    <source>
        <dbReference type="Proteomes" id="UP000005222"/>
    </source>
</evidence>
<dbReference type="PROSITE" id="PS50181">
    <property type="entry name" value="FBOX"/>
    <property type="match status" value="1"/>
</dbReference>
<dbReference type="EMBL" id="FO082046">
    <property type="protein sequence ID" value="CCE86871.1"/>
    <property type="molecule type" value="Genomic_DNA"/>
</dbReference>
<dbReference type="eggNOG" id="ENOG502SREB">
    <property type="taxonomic scope" value="Eukaryota"/>
</dbReference>